<gene>
    <name evidence="2" type="primary">ORF16</name>
</gene>
<accession>A0A0A1IV83</accession>
<dbReference type="OrthoDB" id="21544at10239"/>
<feature type="transmembrane region" description="Helical" evidence="1">
    <location>
        <begin position="48"/>
        <end position="71"/>
    </location>
</feature>
<name>A0A0A1IV83_9CAUD</name>
<evidence type="ECO:0000313" key="2">
    <source>
        <dbReference type="EMBL" id="CEF89731.1"/>
    </source>
</evidence>
<organism evidence="2 3">
    <name type="scientific">Pseudomonas phage vB_PaeP_C2-10_Ab22</name>
    <dbReference type="NCBI Taxonomy" id="1548906"/>
    <lineage>
        <taxon>Viruses</taxon>
        <taxon>Duplodnaviria</taxon>
        <taxon>Heunggongvirae</taxon>
        <taxon>Uroviricota</taxon>
        <taxon>Caudoviricetes</taxon>
        <taxon>Bruynoghevirus</taxon>
        <taxon>Bruynoghevirus Ab22</taxon>
    </lineage>
</organism>
<dbReference type="KEGG" id="vg:23680480"/>
<keyword evidence="1" id="KW-0812">Transmembrane</keyword>
<proteinExistence type="predicted"/>
<dbReference type="RefSeq" id="YP_009125584.1">
    <property type="nucleotide sequence ID" value="NC_026599.1"/>
</dbReference>
<reference evidence="2 3" key="1">
    <citation type="journal article" date="2015" name="PLoS ONE">
        <title>Investigation of a Large Collection of Pseudomonas aeruginosa Bacteriophages Collected from a Single Environmental Source in Abidjan, Cote d'Ivoire.</title>
        <authorList>
            <person name="Essoh C."/>
            <person name="Latino L."/>
            <person name="Midoux C."/>
            <person name="Blouin Y."/>
            <person name="Loukou G."/>
            <person name="Nguetta S.P."/>
            <person name="Lathro S."/>
            <person name="Cablanmian A."/>
            <person name="Kouassi A.K."/>
            <person name="Vergnaud G."/>
            <person name="Pourcel C."/>
        </authorList>
    </citation>
    <scope>NUCLEOTIDE SEQUENCE [LARGE SCALE GENOMIC DNA]</scope>
    <source>
        <strain evidence="2">Ab22</strain>
    </source>
</reference>
<evidence type="ECO:0000313" key="3">
    <source>
        <dbReference type="Proteomes" id="UP000030227"/>
    </source>
</evidence>
<keyword evidence="1" id="KW-0472">Membrane</keyword>
<protein>
    <submittedName>
        <fullName evidence="2">Uncharacterized protein</fullName>
    </submittedName>
</protein>
<sequence length="72" mass="8324">MTEQKRGRLREAIQRDLEGIGGDTSDLYDNIHKIEGLLGHPGKPPHDWGFYVLMFIMFIALCMVYITPLLYK</sequence>
<dbReference type="EMBL" id="LN610578">
    <property type="protein sequence ID" value="CEF89731.1"/>
    <property type="molecule type" value="Genomic_DNA"/>
</dbReference>
<evidence type="ECO:0000256" key="1">
    <source>
        <dbReference type="SAM" id="Phobius"/>
    </source>
</evidence>
<dbReference type="GeneID" id="23680480"/>
<dbReference type="Proteomes" id="UP000030227">
    <property type="component" value="Segment"/>
</dbReference>
<keyword evidence="3" id="KW-1185">Reference proteome</keyword>
<keyword evidence="1" id="KW-1133">Transmembrane helix</keyword>